<dbReference type="AlphaFoldDB" id="A0A955RKV2"/>
<dbReference type="Proteomes" id="UP000754563">
    <property type="component" value="Unassembled WGS sequence"/>
</dbReference>
<evidence type="ECO:0000313" key="2">
    <source>
        <dbReference type="EMBL" id="MCA9386259.1"/>
    </source>
</evidence>
<protein>
    <submittedName>
        <fullName evidence="2">Uncharacterized protein</fullName>
    </submittedName>
</protein>
<dbReference type="EMBL" id="JAGQLH010000110">
    <property type="protein sequence ID" value="MCA9386259.1"/>
    <property type="molecule type" value="Genomic_DNA"/>
</dbReference>
<reference evidence="2" key="2">
    <citation type="journal article" date="2021" name="Microbiome">
        <title>Successional dynamics and alternative stable states in a saline activated sludge microbial community over 9 years.</title>
        <authorList>
            <person name="Wang Y."/>
            <person name="Ye J."/>
            <person name="Ju F."/>
            <person name="Liu L."/>
            <person name="Boyd J.A."/>
            <person name="Deng Y."/>
            <person name="Parks D.H."/>
            <person name="Jiang X."/>
            <person name="Yin X."/>
            <person name="Woodcroft B.J."/>
            <person name="Tyson G.W."/>
            <person name="Hugenholtz P."/>
            <person name="Polz M.F."/>
            <person name="Zhang T."/>
        </authorList>
    </citation>
    <scope>NUCLEOTIDE SEQUENCE</scope>
    <source>
        <strain evidence="2">HKST-UBA11</strain>
    </source>
</reference>
<evidence type="ECO:0000313" key="3">
    <source>
        <dbReference type="Proteomes" id="UP000754563"/>
    </source>
</evidence>
<organism evidence="2 3">
    <name type="scientific">Candidatus Dojkabacteria bacterium</name>
    <dbReference type="NCBI Taxonomy" id="2099670"/>
    <lineage>
        <taxon>Bacteria</taxon>
        <taxon>Candidatus Dojkabacteria</taxon>
    </lineage>
</organism>
<feature type="compositionally biased region" description="Basic and acidic residues" evidence="1">
    <location>
        <begin position="12"/>
        <end position="31"/>
    </location>
</feature>
<gene>
    <name evidence="2" type="ORF">KC717_06465</name>
</gene>
<accession>A0A955RKV2</accession>
<evidence type="ECO:0000256" key="1">
    <source>
        <dbReference type="SAM" id="MobiDB-lite"/>
    </source>
</evidence>
<comment type="caution">
    <text evidence="2">The sequence shown here is derived from an EMBL/GenBank/DDBJ whole genome shotgun (WGS) entry which is preliminary data.</text>
</comment>
<name>A0A955RKV2_9BACT</name>
<sequence length="283" mass="30113">MPLPDGYPWREPTGKSKSENPQEPKSSLRDRIGSNIIPNRLKDLIPTGTAAGVIEAVSHLRPDVGNTVSEILENSSKVAALESTGSATESEIKALKLKNALKTVTQTVARVATLGMYDAIPGMVTLLKENLIENPDQSRKTRIAKTIGYGGITTAATLTLSQIAWNAGMFAALPSFWPVAALVAGRQLLNYGIHKAGEHGWFGEHVKKIARPMRNVTSGLLVLGSLGKALPGPGFAGPAIKPIVPQLDIATTNIIGSEPQIFAEQLYNRGGQSLIDAWNAIVP</sequence>
<reference evidence="2" key="1">
    <citation type="submission" date="2020-04" db="EMBL/GenBank/DDBJ databases">
        <authorList>
            <person name="Zhang T."/>
        </authorList>
    </citation>
    <scope>NUCLEOTIDE SEQUENCE</scope>
    <source>
        <strain evidence="2">HKST-UBA11</strain>
    </source>
</reference>
<proteinExistence type="predicted"/>
<feature type="region of interest" description="Disordered" evidence="1">
    <location>
        <begin position="1"/>
        <end position="31"/>
    </location>
</feature>